<evidence type="ECO:0000256" key="1">
    <source>
        <dbReference type="ARBA" id="ARBA00022679"/>
    </source>
</evidence>
<reference evidence="3" key="1">
    <citation type="submission" date="2018-05" db="EMBL/GenBank/DDBJ databases">
        <authorList>
            <person name="Lanie J.A."/>
            <person name="Ng W.-L."/>
            <person name="Kazmierczak K.M."/>
            <person name="Andrzejewski T.M."/>
            <person name="Davidsen T.M."/>
            <person name="Wayne K.J."/>
            <person name="Tettelin H."/>
            <person name="Glass J.I."/>
            <person name="Rusch D."/>
            <person name="Podicherti R."/>
            <person name="Tsui H.-C.T."/>
            <person name="Winkler M.E."/>
        </authorList>
    </citation>
    <scope>NUCLEOTIDE SEQUENCE</scope>
</reference>
<dbReference type="GO" id="GO:0016757">
    <property type="term" value="F:glycosyltransferase activity"/>
    <property type="evidence" value="ECO:0007669"/>
    <property type="project" value="InterPro"/>
</dbReference>
<feature type="domain" description="Glycosyl transferase family 1" evidence="2">
    <location>
        <begin position="155"/>
        <end position="262"/>
    </location>
</feature>
<name>A0A382YPT4_9ZZZZ</name>
<dbReference type="SUPFAM" id="SSF53756">
    <property type="entry name" value="UDP-Glycosyltransferase/glycogen phosphorylase"/>
    <property type="match status" value="1"/>
</dbReference>
<dbReference type="PANTHER" id="PTHR46401:SF2">
    <property type="entry name" value="GLYCOSYLTRANSFERASE WBBK-RELATED"/>
    <property type="match status" value="1"/>
</dbReference>
<keyword evidence="1" id="KW-0808">Transferase</keyword>
<protein>
    <recommendedName>
        <fullName evidence="2">Glycosyl transferase family 1 domain-containing protein</fullName>
    </recommendedName>
</protein>
<proteinExistence type="predicted"/>
<dbReference type="Gene3D" id="3.40.50.2000">
    <property type="entry name" value="Glycogen Phosphorylase B"/>
    <property type="match status" value="2"/>
</dbReference>
<evidence type="ECO:0000313" key="3">
    <source>
        <dbReference type="EMBL" id="SVD85233.1"/>
    </source>
</evidence>
<organism evidence="3">
    <name type="scientific">marine metagenome</name>
    <dbReference type="NCBI Taxonomy" id="408172"/>
    <lineage>
        <taxon>unclassified sequences</taxon>
        <taxon>metagenomes</taxon>
        <taxon>ecological metagenomes</taxon>
    </lineage>
</organism>
<dbReference type="EMBL" id="UINC01177537">
    <property type="protein sequence ID" value="SVD85233.1"/>
    <property type="molecule type" value="Genomic_DNA"/>
</dbReference>
<dbReference type="AlphaFoldDB" id="A0A382YPT4"/>
<dbReference type="InterPro" id="IPR001296">
    <property type="entry name" value="Glyco_trans_1"/>
</dbReference>
<feature type="non-terminal residue" evidence="3">
    <location>
        <position position="1"/>
    </location>
</feature>
<dbReference type="Pfam" id="PF00534">
    <property type="entry name" value="Glycos_transf_1"/>
    <property type="match status" value="1"/>
</dbReference>
<accession>A0A382YPT4</accession>
<dbReference type="PANTHER" id="PTHR46401">
    <property type="entry name" value="GLYCOSYLTRANSFERASE WBBK-RELATED"/>
    <property type="match status" value="1"/>
</dbReference>
<gene>
    <name evidence="3" type="ORF">METZ01_LOCUS438087</name>
</gene>
<evidence type="ECO:0000259" key="2">
    <source>
        <dbReference type="Pfam" id="PF00534"/>
    </source>
</evidence>
<sequence>KLNFQEFKQYRKKHIIFKVNKISSLSRFARLIWTQFILPIKVLFDDVSVLFCPGNFSPVFSFTKKVQWIGTVGPFEKKFYKGFSFIERINLYINKYVMIASALTSTHVIFESKYTQELFINNYNFNGSKSSVITLGRDEFYSSKLSSNSDIIKDYRNKKFLLVVSHLYPYKNIEILFHALRKINDRKIKCLIAGKFHTKSYFHKLSKLSNDFSLDDRVVFLGGVNRRELKDLYSNCEMLVFTSPFENFAYTLVEAMTCGTAI</sequence>
<feature type="non-terminal residue" evidence="3">
    <location>
        <position position="262"/>
    </location>
</feature>